<feature type="compositionally biased region" description="Acidic residues" evidence="1">
    <location>
        <begin position="15"/>
        <end position="24"/>
    </location>
</feature>
<evidence type="ECO:0000313" key="2">
    <source>
        <dbReference type="EMBL" id="KKM68856.1"/>
    </source>
</evidence>
<dbReference type="AlphaFoldDB" id="A0A0F9K2G3"/>
<feature type="region of interest" description="Disordered" evidence="1">
    <location>
        <begin position="1"/>
        <end position="24"/>
    </location>
</feature>
<reference evidence="2" key="1">
    <citation type="journal article" date="2015" name="Nature">
        <title>Complex archaea that bridge the gap between prokaryotes and eukaryotes.</title>
        <authorList>
            <person name="Spang A."/>
            <person name="Saw J.H."/>
            <person name="Jorgensen S.L."/>
            <person name="Zaremba-Niedzwiedzka K."/>
            <person name="Martijn J."/>
            <person name="Lind A.E."/>
            <person name="van Eijk R."/>
            <person name="Schleper C."/>
            <person name="Guy L."/>
            <person name="Ettema T.J."/>
        </authorList>
    </citation>
    <scope>NUCLEOTIDE SEQUENCE</scope>
</reference>
<organism evidence="2">
    <name type="scientific">marine sediment metagenome</name>
    <dbReference type="NCBI Taxonomy" id="412755"/>
    <lineage>
        <taxon>unclassified sequences</taxon>
        <taxon>metagenomes</taxon>
        <taxon>ecological metagenomes</taxon>
    </lineage>
</organism>
<evidence type="ECO:0000256" key="1">
    <source>
        <dbReference type="SAM" id="MobiDB-lite"/>
    </source>
</evidence>
<dbReference type="EMBL" id="LAZR01010094">
    <property type="protein sequence ID" value="KKM68856.1"/>
    <property type="molecule type" value="Genomic_DNA"/>
</dbReference>
<protein>
    <submittedName>
        <fullName evidence="2">Uncharacterized protein</fullName>
    </submittedName>
</protein>
<sequence length="90" mass="10534">MNENQEEGNTKREVEEEESEDDDLEEYLKEMKALESDFSDLEDLDLEELQEIQDAIAKVKEDEALYSEGFADIGISESEINEKIKKEKNW</sequence>
<comment type="caution">
    <text evidence="2">The sequence shown here is derived from an EMBL/GenBank/DDBJ whole genome shotgun (WGS) entry which is preliminary data.</text>
</comment>
<accession>A0A0F9K2G3</accession>
<gene>
    <name evidence="2" type="ORF">LCGC14_1456700</name>
</gene>
<name>A0A0F9K2G3_9ZZZZ</name>
<proteinExistence type="predicted"/>